<dbReference type="InterPro" id="IPR001461">
    <property type="entry name" value="Aspartic_peptidase_A1"/>
</dbReference>
<name>A0A0D2HRX2_CLAB1</name>
<feature type="chain" id="PRO_5002259882" description="Peptidase A1 domain-containing protein" evidence="3">
    <location>
        <begin position="25"/>
        <end position="434"/>
    </location>
</feature>
<feature type="compositionally biased region" description="Low complexity" evidence="2">
    <location>
        <begin position="373"/>
        <end position="383"/>
    </location>
</feature>
<feature type="signal peptide" evidence="3">
    <location>
        <begin position="1"/>
        <end position="24"/>
    </location>
</feature>
<dbReference type="InterPro" id="IPR034164">
    <property type="entry name" value="Pepsin-like_dom"/>
</dbReference>
<dbReference type="PROSITE" id="PS51767">
    <property type="entry name" value="PEPTIDASE_A1"/>
    <property type="match status" value="1"/>
</dbReference>
<accession>A0A0D2HRX2</accession>
<dbReference type="OrthoDB" id="15189at2759"/>
<dbReference type="EMBL" id="KN846983">
    <property type="protein sequence ID" value="KIW96233.1"/>
    <property type="molecule type" value="Genomic_DNA"/>
</dbReference>
<feature type="compositionally biased region" description="Gly residues" evidence="2">
    <location>
        <begin position="384"/>
        <end position="400"/>
    </location>
</feature>
<dbReference type="Gene3D" id="2.40.70.10">
    <property type="entry name" value="Acid Proteases"/>
    <property type="match status" value="2"/>
</dbReference>
<gene>
    <name evidence="5" type="ORF">Z519_03301</name>
</gene>
<dbReference type="GeneID" id="27696229"/>
<keyword evidence="6" id="KW-1185">Reference proteome</keyword>
<dbReference type="GO" id="GO:0004190">
    <property type="term" value="F:aspartic-type endopeptidase activity"/>
    <property type="evidence" value="ECO:0007669"/>
    <property type="project" value="InterPro"/>
</dbReference>
<protein>
    <recommendedName>
        <fullName evidence="4">Peptidase A1 domain-containing protein</fullName>
    </recommendedName>
</protein>
<dbReference type="VEuPathDB" id="FungiDB:Z519_03301"/>
<sequence>MDFQTSRRGLVPAFLLSMLTVTFCASTNNAPSTASKRDSKKATQPLSSDRDFWFTNVTVGDGSSMNLLVDTGSTNIVLNMGLYKPSKDSVDTKEPFAVAYGTAQSNGTGSAFINGTLYQDTVTLAGLTVENQTLGVANESQSSTNYPHDGIIGFGAQRFAADNATSWFHNLCANSLVEECRFGLALNDANSGSLVVGTLDSDLFDGDLTKTPIAEEWFTYGDVVVGGQTLEKDAIIEFDSGSTAIVGPTDAVTKIFNSLGAVVSLYGTFDEPLLTAQVSCSTNATVGFRFPSSNVTAAEQSVKARTFDVPIASLLVPSTDASNPNCTVALVGQDFADLPGLWVLGQSFFQGKYIDHNLDDGTIGLATLKASASNSSSGSSGSDSGTGNGNGSSSGSGSGSGSSSSSNSAASLRGPVYLACALLVLYFGFGSAML</sequence>
<dbReference type="InterPro" id="IPR033121">
    <property type="entry name" value="PEPTIDASE_A1"/>
</dbReference>
<comment type="similarity">
    <text evidence="1">Belongs to the peptidase A1 family.</text>
</comment>
<dbReference type="SUPFAM" id="SSF50630">
    <property type="entry name" value="Acid proteases"/>
    <property type="match status" value="1"/>
</dbReference>
<evidence type="ECO:0000259" key="4">
    <source>
        <dbReference type="PROSITE" id="PS51767"/>
    </source>
</evidence>
<proteinExistence type="inferred from homology"/>
<feature type="domain" description="Peptidase A1" evidence="4">
    <location>
        <begin position="53"/>
        <end position="366"/>
    </location>
</feature>
<keyword evidence="3" id="KW-0732">Signal</keyword>
<dbReference type="AlphaFoldDB" id="A0A0D2HRX2"/>
<evidence type="ECO:0000256" key="1">
    <source>
        <dbReference type="ARBA" id="ARBA00007447"/>
    </source>
</evidence>
<evidence type="ECO:0000313" key="5">
    <source>
        <dbReference type="EMBL" id="KIW96233.1"/>
    </source>
</evidence>
<dbReference type="Pfam" id="PF00026">
    <property type="entry name" value="Asp"/>
    <property type="match status" value="1"/>
</dbReference>
<organism evidence="5 6">
    <name type="scientific">Cladophialophora bantiana (strain ATCC 10958 / CBS 173.52 / CDC B-1940 / NIH 8579)</name>
    <name type="common">Xylohypha bantiana</name>
    <dbReference type="NCBI Taxonomy" id="1442370"/>
    <lineage>
        <taxon>Eukaryota</taxon>
        <taxon>Fungi</taxon>
        <taxon>Dikarya</taxon>
        <taxon>Ascomycota</taxon>
        <taxon>Pezizomycotina</taxon>
        <taxon>Eurotiomycetes</taxon>
        <taxon>Chaetothyriomycetidae</taxon>
        <taxon>Chaetothyriales</taxon>
        <taxon>Herpotrichiellaceae</taxon>
        <taxon>Cladophialophora</taxon>
    </lineage>
</organism>
<dbReference type="HOGENOM" id="CLU_037868_0_0_1"/>
<feature type="region of interest" description="Disordered" evidence="2">
    <location>
        <begin position="373"/>
        <end position="406"/>
    </location>
</feature>
<evidence type="ECO:0000256" key="2">
    <source>
        <dbReference type="SAM" id="MobiDB-lite"/>
    </source>
</evidence>
<evidence type="ECO:0000256" key="3">
    <source>
        <dbReference type="SAM" id="SignalP"/>
    </source>
</evidence>
<dbReference type="CDD" id="cd05471">
    <property type="entry name" value="pepsin_like"/>
    <property type="match status" value="1"/>
</dbReference>
<dbReference type="PANTHER" id="PTHR47966:SF51">
    <property type="entry name" value="BETA-SITE APP-CLEAVING ENZYME, ISOFORM A-RELATED"/>
    <property type="match status" value="1"/>
</dbReference>
<reference evidence="5" key="1">
    <citation type="submission" date="2015-01" db="EMBL/GenBank/DDBJ databases">
        <title>The Genome Sequence of Cladophialophora bantiana CBS 173.52.</title>
        <authorList>
            <consortium name="The Broad Institute Genomics Platform"/>
            <person name="Cuomo C."/>
            <person name="de Hoog S."/>
            <person name="Gorbushina A."/>
            <person name="Stielow B."/>
            <person name="Teixiera M."/>
            <person name="Abouelleil A."/>
            <person name="Chapman S.B."/>
            <person name="Priest M."/>
            <person name="Young S.K."/>
            <person name="Wortman J."/>
            <person name="Nusbaum C."/>
            <person name="Birren B."/>
        </authorList>
    </citation>
    <scope>NUCLEOTIDE SEQUENCE [LARGE SCALE GENOMIC DNA]</scope>
    <source>
        <strain evidence="5">CBS 173.52</strain>
    </source>
</reference>
<dbReference type="RefSeq" id="XP_016622902.1">
    <property type="nucleotide sequence ID" value="XM_016761052.1"/>
</dbReference>
<evidence type="ECO:0000313" key="6">
    <source>
        <dbReference type="Proteomes" id="UP000053789"/>
    </source>
</evidence>
<dbReference type="GO" id="GO:0006508">
    <property type="term" value="P:proteolysis"/>
    <property type="evidence" value="ECO:0007669"/>
    <property type="project" value="InterPro"/>
</dbReference>
<dbReference type="PANTHER" id="PTHR47966">
    <property type="entry name" value="BETA-SITE APP-CLEAVING ENZYME, ISOFORM A-RELATED"/>
    <property type="match status" value="1"/>
</dbReference>
<dbReference type="InterPro" id="IPR021109">
    <property type="entry name" value="Peptidase_aspartic_dom_sf"/>
</dbReference>
<dbReference type="Proteomes" id="UP000053789">
    <property type="component" value="Unassembled WGS sequence"/>
</dbReference>